<dbReference type="EMBL" id="JARBJD010000190">
    <property type="protein sequence ID" value="KAK2947842.1"/>
    <property type="molecule type" value="Genomic_DNA"/>
</dbReference>
<proteinExistence type="predicted"/>
<reference evidence="3 4" key="1">
    <citation type="journal article" date="2022" name="bioRxiv">
        <title>Genomics of Preaxostyla Flagellates Illuminates Evolutionary Transitions and the Path Towards Mitochondrial Loss.</title>
        <authorList>
            <person name="Novak L.V.F."/>
            <person name="Treitli S.C."/>
            <person name="Pyrih J."/>
            <person name="Halakuc P."/>
            <person name="Pipaliya S.V."/>
            <person name="Vacek V."/>
            <person name="Brzon O."/>
            <person name="Soukal P."/>
            <person name="Eme L."/>
            <person name="Dacks J.B."/>
            <person name="Karnkowska A."/>
            <person name="Elias M."/>
            <person name="Hampl V."/>
        </authorList>
    </citation>
    <scope>NUCLEOTIDE SEQUENCE [LARGE SCALE GENOMIC DNA]</scope>
    <source>
        <strain evidence="3">NAU3</strain>
        <tissue evidence="3">Gut</tissue>
    </source>
</reference>
<feature type="coiled-coil region" evidence="1">
    <location>
        <begin position="28"/>
        <end position="62"/>
    </location>
</feature>
<feature type="region of interest" description="Disordered" evidence="2">
    <location>
        <begin position="187"/>
        <end position="215"/>
    </location>
</feature>
<dbReference type="PANTHER" id="PTHR22761">
    <property type="entry name" value="CHARGED MULTIVESICULAR BODY PROTEIN"/>
    <property type="match status" value="1"/>
</dbReference>
<accession>A0ABQ9X7P4</accession>
<keyword evidence="4" id="KW-1185">Reference proteome</keyword>
<evidence type="ECO:0000256" key="1">
    <source>
        <dbReference type="SAM" id="Coils"/>
    </source>
</evidence>
<dbReference type="InterPro" id="IPR005024">
    <property type="entry name" value="Snf7_fam"/>
</dbReference>
<dbReference type="Proteomes" id="UP001281761">
    <property type="component" value="Unassembled WGS sequence"/>
</dbReference>
<feature type="compositionally biased region" description="Polar residues" evidence="2">
    <location>
        <begin position="10"/>
        <end position="22"/>
    </location>
</feature>
<feature type="coiled-coil region" evidence="1">
    <location>
        <begin position="131"/>
        <end position="165"/>
    </location>
</feature>
<evidence type="ECO:0008006" key="5">
    <source>
        <dbReference type="Google" id="ProtNLM"/>
    </source>
</evidence>
<keyword evidence="1" id="KW-0175">Coiled coil</keyword>
<comment type="caution">
    <text evidence="3">The sequence shown here is derived from an EMBL/GenBank/DDBJ whole genome shotgun (WGS) entry which is preliminary data.</text>
</comment>
<name>A0ABQ9X7P4_9EUKA</name>
<dbReference type="Pfam" id="PF03357">
    <property type="entry name" value="Snf7"/>
    <property type="match status" value="1"/>
</dbReference>
<gene>
    <name evidence="3" type="ORF">BLNAU_17262</name>
</gene>
<evidence type="ECO:0000256" key="2">
    <source>
        <dbReference type="SAM" id="MobiDB-lite"/>
    </source>
</evidence>
<protein>
    <recommendedName>
        <fullName evidence="5">Charged multivesicular body protein 6</fullName>
    </recommendedName>
</protein>
<feature type="region of interest" description="Disordered" evidence="2">
    <location>
        <begin position="1"/>
        <end position="22"/>
    </location>
</feature>
<sequence length="215" mass="24412">MGCTVAKSATPVQQRETGPQFTEQDMQILELKSHRDQLQQKRDLLSDQIQEEAKKALELKKEGKTQQAISCIKKKKMLADQQTIISNYYDSTNKMLIDIEQAKTTVNMTKAIAFGQKALKMELDQITPEMIAELEETMEMNAEKKEELEAVMQSMNTAMSDEDAEALLEQEAAKQLQFQLDYEPVRDAAIEPTAEPEPQVNKPAPKRQVAMDVEF</sequence>
<evidence type="ECO:0000313" key="3">
    <source>
        <dbReference type="EMBL" id="KAK2947842.1"/>
    </source>
</evidence>
<evidence type="ECO:0000313" key="4">
    <source>
        <dbReference type="Proteomes" id="UP001281761"/>
    </source>
</evidence>
<organism evidence="3 4">
    <name type="scientific">Blattamonas nauphoetae</name>
    <dbReference type="NCBI Taxonomy" id="2049346"/>
    <lineage>
        <taxon>Eukaryota</taxon>
        <taxon>Metamonada</taxon>
        <taxon>Preaxostyla</taxon>
        <taxon>Oxymonadida</taxon>
        <taxon>Blattamonas</taxon>
    </lineage>
</organism>